<evidence type="ECO:0000256" key="2">
    <source>
        <dbReference type="ARBA" id="ARBA00005861"/>
    </source>
</evidence>
<comment type="catalytic activity">
    <reaction evidence="5">
        <text>RX + glutathione = an S-substituted glutathione + a halide anion + H(+)</text>
        <dbReference type="Rhea" id="RHEA:16437"/>
        <dbReference type="ChEBI" id="CHEBI:15378"/>
        <dbReference type="ChEBI" id="CHEBI:16042"/>
        <dbReference type="ChEBI" id="CHEBI:17792"/>
        <dbReference type="ChEBI" id="CHEBI:57925"/>
        <dbReference type="ChEBI" id="CHEBI:90779"/>
        <dbReference type="EC" id="2.5.1.18"/>
    </reaction>
</comment>
<dbReference type="Gene3D" id="1.20.1050.10">
    <property type="match status" value="1"/>
</dbReference>
<dbReference type="CDD" id="cd03075">
    <property type="entry name" value="GST_N_Mu"/>
    <property type="match status" value="1"/>
</dbReference>
<evidence type="ECO:0000313" key="9">
    <source>
        <dbReference type="Proteomes" id="UP001642483"/>
    </source>
</evidence>
<gene>
    <name evidence="8" type="ORF">CVLEPA_LOCUS9269</name>
</gene>
<evidence type="ECO:0000259" key="6">
    <source>
        <dbReference type="PROSITE" id="PS50404"/>
    </source>
</evidence>
<reference evidence="8 9" key="1">
    <citation type="submission" date="2024-02" db="EMBL/GenBank/DDBJ databases">
        <authorList>
            <person name="Daric V."/>
            <person name="Darras S."/>
        </authorList>
    </citation>
    <scope>NUCLEOTIDE SEQUENCE [LARGE SCALE GENOMIC DNA]</scope>
</reference>
<dbReference type="EC" id="2.5.1.18" evidence="3"/>
<comment type="function">
    <text evidence="1">Conjugation of reduced glutathione to a wide number of exogenous and endogenous hydrophobic electrophiles.</text>
</comment>
<dbReference type="InterPro" id="IPR050213">
    <property type="entry name" value="GST_superfamily"/>
</dbReference>
<dbReference type="InterPro" id="IPR036249">
    <property type="entry name" value="Thioredoxin-like_sf"/>
</dbReference>
<dbReference type="InterPro" id="IPR004046">
    <property type="entry name" value="GST_C"/>
</dbReference>
<organism evidence="8 9">
    <name type="scientific">Clavelina lepadiformis</name>
    <name type="common">Light-bulb sea squirt</name>
    <name type="synonym">Ascidia lepadiformis</name>
    <dbReference type="NCBI Taxonomy" id="159417"/>
    <lineage>
        <taxon>Eukaryota</taxon>
        <taxon>Metazoa</taxon>
        <taxon>Chordata</taxon>
        <taxon>Tunicata</taxon>
        <taxon>Ascidiacea</taxon>
        <taxon>Aplousobranchia</taxon>
        <taxon>Clavelinidae</taxon>
        <taxon>Clavelina</taxon>
    </lineage>
</organism>
<protein>
    <recommendedName>
        <fullName evidence="3">glutathione transferase</fullName>
        <ecNumber evidence="3">2.5.1.18</ecNumber>
    </recommendedName>
</protein>
<comment type="similarity">
    <text evidence="2">Belongs to the GST superfamily. Mu family.</text>
</comment>
<accession>A0ABP0FH47</accession>
<dbReference type="InterPro" id="IPR036282">
    <property type="entry name" value="Glutathione-S-Trfase_C_sf"/>
</dbReference>
<dbReference type="PANTHER" id="PTHR11571">
    <property type="entry name" value="GLUTATHIONE S-TRANSFERASE"/>
    <property type="match status" value="1"/>
</dbReference>
<evidence type="ECO:0000259" key="7">
    <source>
        <dbReference type="PROSITE" id="PS50405"/>
    </source>
</evidence>
<dbReference type="SFLD" id="SFLDG01205">
    <property type="entry name" value="AMPS.1"/>
    <property type="match status" value="1"/>
</dbReference>
<dbReference type="SFLD" id="SFLDG00363">
    <property type="entry name" value="AMPS_(cytGST):_Alpha-__Mu-__Pi"/>
    <property type="match status" value="1"/>
</dbReference>
<dbReference type="InterPro" id="IPR010987">
    <property type="entry name" value="Glutathione-S-Trfase_C-like"/>
</dbReference>
<dbReference type="EMBL" id="CAWYQH010000057">
    <property type="protein sequence ID" value="CAK8679002.1"/>
    <property type="molecule type" value="Genomic_DNA"/>
</dbReference>
<dbReference type="Pfam" id="PF14497">
    <property type="entry name" value="GST_C_3"/>
    <property type="match status" value="1"/>
</dbReference>
<dbReference type="Proteomes" id="UP001642483">
    <property type="component" value="Unassembled WGS sequence"/>
</dbReference>
<dbReference type="Gene3D" id="3.40.30.10">
    <property type="entry name" value="Glutaredoxin"/>
    <property type="match status" value="1"/>
</dbReference>
<name>A0ABP0FH47_CLALP</name>
<evidence type="ECO:0000256" key="5">
    <source>
        <dbReference type="ARBA" id="ARBA00047960"/>
    </source>
</evidence>
<dbReference type="PANTHER" id="PTHR11571:SF222">
    <property type="entry name" value="GLUTATHIONE TRANSFERASE"/>
    <property type="match status" value="1"/>
</dbReference>
<evidence type="ECO:0000256" key="4">
    <source>
        <dbReference type="ARBA" id="ARBA00022679"/>
    </source>
</evidence>
<dbReference type="InterPro" id="IPR004045">
    <property type="entry name" value="Glutathione_S-Trfase_N"/>
</dbReference>
<feature type="domain" description="GST C-terminal" evidence="7">
    <location>
        <begin position="85"/>
        <end position="205"/>
    </location>
</feature>
<evidence type="ECO:0000313" key="8">
    <source>
        <dbReference type="EMBL" id="CAK8679002.1"/>
    </source>
</evidence>
<proteinExistence type="inferred from homology"/>
<evidence type="ECO:0000256" key="1">
    <source>
        <dbReference type="ARBA" id="ARBA00003701"/>
    </source>
</evidence>
<dbReference type="SUPFAM" id="SSF47616">
    <property type="entry name" value="GST C-terminal domain-like"/>
    <property type="match status" value="1"/>
</dbReference>
<dbReference type="Pfam" id="PF02798">
    <property type="entry name" value="GST_N"/>
    <property type="match status" value="1"/>
</dbReference>
<dbReference type="PROSITE" id="PS50404">
    <property type="entry name" value="GST_NTER"/>
    <property type="match status" value="1"/>
</dbReference>
<keyword evidence="9" id="KW-1185">Reference proteome</keyword>
<feature type="domain" description="GST N-terminal" evidence="6">
    <location>
        <begin position="2"/>
        <end position="82"/>
    </location>
</feature>
<evidence type="ECO:0000256" key="3">
    <source>
        <dbReference type="ARBA" id="ARBA00012452"/>
    </source>
</evidence>
<keyword evidence="4" id="KW-0808">Transferase</keyword>
<dbReference type="SUPFAM" id="SSF52833">
    <property type="entry name" value="Thioredoxin-like"/>
    <property type="match status" value="1"/>
</dbReference>
<sequence>MTKLILGYWDIRGLAQPIRYMLEYLGVEYEDKRYVERNFWFDVKPNMNLDFPNLPYIIDGNVRMTQTWAIMKYLARKHATFCPKTKEEIRNCDMYEEVARDLAMPFFMLCYTYDGFDEAKKKFFAETLPKLLDLLEKFLGSSHWMIGDKMTYVDFYFCEVLDVIQLMTSDCLDKHQGIKKYVERFYALDKIAAYRQSDRFKKWPFISVERMSEKREENSVIQARVHLSVGMATWIAFKRQEEEILTKP</sequence>
<comment type="caution">
    <text evidence="8">The sequence shown here is derived from an EMBL/GenBank/DDBJ whole genome shotgun (WGS) entry which is preliminary data.</text>
</comment>
<dbReference type="PROSITE" id="PS50405">
    <property type="entry name" value="GST_CTER"/>
    <property type="match status" value="1"/>
</dbReference>
<dbReference type="InterPro" id="IPR040079">
    <property type="entry name" value="Glutathione_S-Trfase"/>
</dbReference>
<dbReference type="SFLD" id="SFLDS00019">
    <property type="entry name" value="Glutathione_Transferase_(cytos"/>
    <property type="match status" value="1"/>
</dbReference>